<reference evidence="2 3" key="2">
    <citation type="submission" date="2018-11" db="EMBL/GenBank/DDBJ databases">
        <authorList>
            <consortium name="Pathogen Informatics"/>
        </authorList>
    </citation>
    <scope>NUCLEOTIDE SEQUENCE [LARGE SCALE GENOMIC DNA]</scope>
</reference>
<dbReference type="OMA" id="QTPGFHP"/>
<dbReference type="InterPro" id="IPR003439">
    <property type="entry name" value="ABC_transporter-like_ATP-bd"/>
</dbReference>
<proteinExistence type="predicted"/>
<dbReference type="Proteomes" id="UP000271162">
    <property type="component" value="Unassembled WGS sequence"/>
</dbReference>
<dbReference type="InterPro" id="IPR027417">
    <property type="entry name" value="P-loop_NTPase"/>
</dbReference>
<dbReference type="FunFam" id="3.40.50.300:FF:002832">
    <property type="entry name" value="ABC Transporter family"/>
    <property type="match status" value="1"/>
</dbReference>
<dbReference type="SUPFAM" id="SSF52540">
    <property type="entry name" value="P-loop containing nucleoside triphosphate hydrolases"/>
    <property type="match status" value="1"/>
</dbReference>
<dbReference type="Gene3D" id="3.40.50.300">
    <property type="entry name" value="P-loop containing nucleotide triphosphate hydrolases"/>
    <property type="match status" value="1"/>
</dbReference>
<sequence>MVCFRSKVALYFKATINVVGLSKTYGTSLFKKLFDCQFGKLSEKKAVDQLNLKMYHGQITALLGHNGAGKSTTFSMLTGVVAPSSGTAFVDDYDIRTSLPQVRKQMGLCPQYNILFNSLTIMEHLEFFCKLKGRKYIEKEAVDIVTRLKIDFKMHSKAGTLSGGQKRKLSLAIALIGGSEIVMLDEPTSGMDPGARHETWTLLQEEKSRRTILLTTHFMEEADLLGDR</sequence>
<name>A0A0N4XMV3_NIPBR</name>
<keyword evidence="3" id="KW-1185">Reference proteome</keyword>
<gene>
    <name evidence="2" type="ORF">NBR_LOCUS3856</name>
</gene>
<feature type="domain" description="ABC transporter" evidence="1">
    <location>
        <begin position="16"/>
        <end position="228"/>
    </location>
</feature>
<organism evidence="4">
    <name type="scientific">Nippostrongylus brasiliensis</name>
    <name type="common">Rat hookworm</name>
    <dbReference type="NCBI Taxonomy" id="27835"/>
    <lineage>
        <taxon>Eukaryota</taxon>
        <taxon>Metazoa</taxon>
        <taxon>Ecdysozoa</taxon>
        <taxon>Nematoda</taxon>
        <taxon>Chromadorea</taxon>
        <taxon>Rhabditida</taxon>
        <taxon>Rhabditina</taxon>
        <taxon>Rhabditomorpha</taxon>
        <taxon>Strongyloidea</taxon>
        <taxon>Heligmosomidae</taxon>
        <taxon>Nippostrongylus</taxon>
    </lineage>
</organism>
<dbReference type="GO" id="GO:0005319">
    <property type="term" value="F:lipid transporter activity"/>
    <property type="evidence" value="ECO:0007669"/>
    <property type="project" value="TreeGrafter"/>
</dbReference>
<dbReference type="Pfam" id="PF00005">
    <property type="entry name" value="ABC_tran"/>
    <property type="match status" value="1"/>
</dbReference>
<dbReference type="GO" id="GO:0016020">
    <property type="term" value="C:membrane"/>
    <property type="evidence" value="ECO:0007669"/>
    <property type="project" value="InterPro"/>
</dbReference>
<dbReference type="STRING" id="27835.A0A0N4XMV3"/>
<dbReference type="CDD" id="cd03263">
    <property type="entry name" value="ABC_subfamily_A"/>
    <property type="match status" value="1"/>
</dbReference>
<evidence type="ECO:0000313" key="2">
    <source>
        <dbReference type="EMBL" id="VDL67445.1"/>
    </source>
</evidence>
<dbReference type="PANTHER" id="PTHR19229:SF250">
    <property type="entry name" value="ABC TRANSPORTER DOMAIN-CONTAINING PROTEIN-RELATED"/>
    <property type="match status" value="1"/>
</dbReference>
<dbReference type="PROSITE" id="PS50893">
    <property type="entry name" value="ABC_TRANSPORTER_2"/>
    <property type="match status" value="1"/>
</dbReference>
<dbReference type="EMBL" id="UYSL01006314">
    <property type="protein sequence ID" value="VDL67445.1"/>
    <property type="molecule type" value="Genomic_DNA"/>
</dbReference>
<dbReference type="InterPro" id="IPR026082">
    <property type="entry name" value="ABCA"/>
</dbReference>
<dbReference type="GO" id="GO:0016887">
    <property type="term" value="F:ATP hydrolysis activity"/>
    <property type="evidence" value="ECO:0007669"/>
    <property type="project" value="InterPro"/>
</dbReference>
<reference evidence="4" key="1">
    <citation type="submission" date="2017-02" db="UniProtKB">
        <authorList>
            <consortium name="WormBaseParasite"/>
        </authorList>
    </citation>
    <scope>IDENTIFICATION</scope>
</reference>
<dbReference type="WBParaSite" id="NBR_0000385501-mRNA-1">
    <property type="protein sequence ID" value="NBR_0000385501-mRNA-1"/>
    <property type="gene ID" value="NBR_0000385501"/>
</dbReference>
<dbReference type="GO" id="GO:0140359">
    <property type="term" value="F:ABC-type transporter activity"/>
    <property type="evidence" value="ECO:0007669"/>
    <property type="project" value="InterPro"/>
</dbReference>
<evidence type="ECO:0000259" key="1">
    <source>
        <dbReference type="PROSITE" id="PS50893"/>
    </source>
</evidence>
<dbReference type="PANTHER" id="PTHR19229">
    <property type="entry name" value="ATP-BINDING CASSETTE TRANSPORTER SUBFAMILY A ABCA"/>
    <property type="match status" value="1"/>
</dbReference>
<protein>
    <submittedName>
        <fullName evidence="4">ABC transporter domain-containing protein</fullName>
    </submittedName>
</protein>
<evidence type="ECO:0000313" key="4">
    <source>
        <dbReference type="WBParaSite" id="NBR_0000385501-mRNA-1"/>
    </source>
</evidence>
<accession>A0A0N4XMV3</accession>
<dbReference type="PROSITE" id="PS00211">
    <property type="entry name" value="ABC_TRANSPORTER_1"/>
    <property type="match status" value="1"/>
</dbReference>
<dbReference type="InterPro" id="IPR017871">
    <property type="entry name" value="ABC_transporter-like_CS"/>
</dbReference>
<dbReference type="GO" id="GO:0005524">
    <property type="term" value="F:ATP binding"/>
    <property type="evidence" value="ECO:0007669"/>
    <property type="project" value="InterPro"/>
</dbReference>
<evidence type="ECO:0000313" key="3">
    <source>
        <dbReference type="Proteomes" id="UP000271162"/>
    </source>
</evidence>
<dbReference type="AlphaFoldDB" id="A0A0N4XMV3"/>